<dbReference type="Pfam" id="PF00072">
    <property type="entry name" value="Response_reg"/>
    <property type="match status" value="2"/>
</dbReference>
<evidence type="ECO:0000256" key="7">
    <source>
        <dbReference type="ARBA" id="ARBA00022692"/>
    </source>
</evidence>
<organism evidence="25 26">
    <name type="scientific">Denitromonas halophila</name>
    <dbReference type="NCBI Taxonomy" id="1629404"/>
    <lineage>
        <taxon>Bacteria</taxon>
        <taxon>Pseudomonadati</taxon>
        <taxon>Pseudomonadota</taxon>
        <taxon>Betaproteobacteria</taxon>
        <taxon>Rhodocyclales</taxon>
        <taxon>Zoogloeaceae</taxon>
        <taxon>Denitromonas</taxon>
    </lineage>
</organism>
<dbReference type="PANTHER" id="PTHR45339:SF1">
    <property type="entry name" value="HYBRID SIGNAL TRANSDUCTION HISTIDINE KINASE J"/>
    <property type="match status" value="1"/>
</dbReference>
<evidence type="ECO:0000313" key="26">
    <source>
        <dbReference type="Proteomes" id="UP000319502"/>
    </source>
</evidence>
<evidence type="ECO:0000256" key="17">
    <source>
        <dbReference type="ARBA" id="ARBA00070152"/>
    </source>
</evidence>
<name>A0A557QYM7_9RHOO</name>
<keyword evidence="6" id="KW-0808">Transferase</keyword>
<dbReference type="PRINTS" id="PR00344">
    <property type="entry name" value="BCTRLSENSOR"/>
</dbReference>
<evidence type="ECO:0000256" key="5">
    <source>
        <dbReference type="ARBA" id="ARBA00022553"/>
    </source>
</evidence>
<evidence type="ECO:0000259" key="24">
    <source>
        <dbReference type="PROSITE" id="PS50894"/>
    </source>
</evidence>
<dbReference type="RefSeq" id="WP_144308789.1">
    <property type="nucleotide sequence ID" value="NZ_VMNK01000005.1"/>
</dbReference>
<dbReference type="Gene3D" id="1.10.287.130">
    <property type="match status" value="1"/>
</dbReference>
<dbReference type="InterPro" id="IPR013655">
    <property type="entry name" value="PAS_fold_3"/>
</dbReference>
<comment type="subcellular location">
    <subcellularLocation>
        <location evidence="2">Cell membrane</location>
        <topology evidence="2">Multi-pass membrane protein</topology>
    </subcellularLocation>
</comment>
<reference evidence="25 26" key="1">
    <citation type="submission" date="2019-07" db="EMBL/GenBank/DDBJ databases">
        <title>The pathways for chlorine oxyanion respiration interact through the shared metabolite chlorate.</title>
        <authorList>
            <person name="Barnum T.P."/>
            <person name="Cheng Y."/>
            <person name="Hill K.A."/>
            <person name="Lucas L.N."/>
            <person name="Carlson H.K."/>
            <person name="Coates J.D."/>
        </authorList>
    </citation>
    <scope>NUCLEOTIDE SEQUENCE [LARGE SCALE GENOMIC DNA]</scope>
    <source>
        <strain evidence="25 26">SFB-3</strain>
    </source>
</reference>
<dbReference type="SUPFAM" id="SSF55874">
    <property type="entry name" value="ATPase domain of HSP90 chaperone/DNA topoisomerase II/histidine kinase"/>
    <property type="match status" value="1"/>
</dbReference>
<keyword evidence="11" id="KW-1133">Transmembrane helix</keyword>
<dbReference type="CDD" id="cd00130">
    <property type="entry name" value="PAS"/>
    <property type="match status" value="1"/>
</dbReference>
<dbReference type="SUPFAM" id="SSF47226">
    <property type="entry name" value="Histidine-containing phosphotransfer domain, HPT domain"/>
    <property type="match status" value="1"/>
</dbReference>
<dbReference type="EMBL" id="VMNK01000005">
    <property type="protein sequence ID" value="TVO58014.1"/>
    <property type="molecule type" value="Genomic_DNA"/>
</dbReference>
<evidence type="ECO:0000256" key="12">
    <source>
        <dbReference type="ARBA" id="ARBA00023012"/>
    </source>
</evidence>
<evidence type="ECO:0000256" key="9">
    <source>
        <dbReference type="ARBA" id="ARBA00022777"/>
    </source>
</evidence>
<evidence type="ECO:0000256" key="19">
    <source>
        <dbReference type="PROSITE-ProRule" id="PRU00169"/>
    </source>
</evidence>
<proteinExistence type="predicted"/>
<dbReference type="SUPFAM" id="SSF55785">
    <property type="entry name" value="PYP-like sensor domain (PAS domain)"/>
    <property type="match status" value="1"/>
</dbReference>
<dbReference type="PROSITE" id="PS50113">
    <property type="entry name" value="PAC"/>
    <property type="match status" value="1"/>
</dbReference>
<feature type="domain" description="Response regulatory" evidence="21">
    <location>
        <begin position="444"/>
        <end position="565"/>
    </location>
</feature>
<dbReference type="SMART" id="SM00448">
    <property type="entry name" value="REC"/>
    <property type="match status" value="2"/>
</dbReference>
<evidence type="ECO:0000256" key="11">
    <source>
        <dbReference type="ARBA" id="ARBA00022989"/>
    </source>
</evidence>
<feature type="domain" description="Response regulatory" evidence="21">
    <location>
        <begin position="596"/>
        <end position="721"/>
    </location>
</feature>
<comment type="caution">
    <text evidence="25">The sequence shown here is derived from an EMBL/GenBank/DDBJ whole genome shotgun (WGS) entry which is preliminary data.</text>
</comment>
<evidence type="ECO:0000256" key="15">
    <source>
        <dbReference type="ARBA" id="ARBA00064003"/>
    </source>
</evidence>
<evidence type="ECO:0000256" key="10">
    <source>
        <dbReference type="ARBA" id="ARBA00022840"/>
    </source>
</evidence>
<comment type="function">
    <text evidence="14">Member of the two-component regulatory system BvgS/BvgA. Phosphorylates BvgA via a four-step phosphorelay in response to environmental signals.</text>
</comment>
<dbReference type="GO" id="GO:0005886">
    <property type="term" value="C:plasma membrane"/>
    <property type="evidence" value="ECO:0007669"/>
    <property type="project" value="UniProtKB-SubCell"/>
</dbReference>
<dbReference type="CDD" id="cd00082">
    <property type="entry name" value="HisKA"/>
    <property type="match status" value="1"/>
</dbReference>
<dbReference type="FunFam" id="1.10.287.130:FF:000002">
    <property type="entry name" value="Two-component osmosensing histidine kinase"/>
    <property type="match status" value="1"/>
</dbReference>
<evidence type="ECO:0000256" key="13">
    <source>
        <dbReference type="ARBA" id="ARBA00023136"/>
    </source>
</evidence>
<protein>
    <recommendedName>
        <fullName evidence="16">Sensory/regulatory protein RpfC</fullName>
        <ecNumber evidence="3">2.7.13.3</ecNumber>
    </recommendedName>
    <alternativeName>
        <fullName evidence="17">Virulence sensor protein BvgS</fullName>
    </alternativeName>
</protein>
<dbReference type="SMART" id="SM00388">
    <property type="entry name" value="HisKA"/>
    <property type="match status" value="1"/>
</dbReference>
<dbReference type="InterPro" id="IPR005467">
    <property type="entry name" value="His_kinase_dom"/>
</dbReference>
<dbReference type="InterPro" id="IPR003661">
    <property type="entry name" value="HisK_dim/P_dom"/>
</dbReference>
<dbReference type="GO" id="GO:0005524">
    <property type="term" value="F:ATP binding"/>
    <property type="evidence" value="ECO:0007669"/>
    <property type="project" value="UniProtKB-KW"/>
</dbReference>
<dbReference type="SUPFAM" id="SSF47384">
    <property type="entry name" value="Homodimeric domain of signal transducing histidine kinase"/>
    <property type="match status" value="1"/>
</dbReference>
<dbReference type="InterPro" id="IPR036890">
    <property type="entry name" value="HATPase_C_sf"/>
</dbReference>
<dbReference type="NCBIfam" id="TIGR00229">
    <property type="entry name" value="sensory_box"/>
    <property type="match status" value="1"/>
</dbReference>
<dbReference type="InterPro" id="IPR000014">
    <property type="entry name" value="PAS"/>
</dbReference>
<dbReference type="PROSITE" id="PS50109">
    <property type="entry name" value="HIS_KIN"/>
    <property type="match status" value="1"/>
</dbReference>
<dbReference type="GO" id="GO:0000155">
    <property type="term" value="F:phosphorelay sensor kinase activity"/>
    <property type="evidence" value="ECO:0007669"/>
    <property type="project" value="InterPro"/>
</dbReference>
<dbReference type="Gene3D" id="3.40.50.2300">
    <property type="match status" value="2"/>
</dbReference>
<dbReference type="PANTHER" id="PTHR45339">
    <property type="entry name" value="HYBRID SIGNAL TRANSDUCTION HISTIDINE KINASE J"/>
    <property type="match status" value="1"/>
</dbReference>
<evidence type="ECO:0000256" key="16">
    <source>
        <dbReference type="ARBA" id="ARBA00068150"/>
    </source>
</evidence>
<dbReference type="Gene3D" id="3.30.450.20">
    <property type="entry name" value="PAS domain"/>
    <property type="match status" value="1"/>
</dbReference>
<dbReference type="PROSITE" id="PS50112">
    <property type="entry name" value="PAS"/>
    <property type="match status" value="1"/>
</dbReference>
<dbReference type="Proteomes" id="UP000319502">
    <property type="component" value="Unassembled WGS sequence"/>
</dbReference>
<dbReference type="CDD" id="cd17546">
    <property type="entry name" value="REC_hyHK_CKI1_RcsC-like"/>
    <property type="match status" value="1"/>
</dbReference>
<feature type="domain" description="PAC" evidence="23">
    <location>
        <begin position="134"/>
        <end position="189"/>
    </location>
</feature>
<feature type="domain" description="Histidine kinase" evidence="20">
    <location>
        <begin position="207"/>
        <end position="428"/>
    </location>
</feature>
<dbReference type="InterPro" id="IPR000700">
    <property type="entry name" value="PAS-assoc_C"/>
</dbReference>
<keyword evidence="9" id="KW-0418">Kinase</keyword>
<evidence type="ECO:0000259" key="21">
    <source>
        <dbReference type="PROSITE" id="PS50110"/>
    </source>
</evidence>
<keyword evidence="12" id="KW-0902">Two-component regulatory system</keyword>
<feature type="modified residue" description="Phosphohistidine" evidence="18">
    <location>
        <position position="799"/>
    </location>
</feature>
<dbReference type="InterPro" id="IPR008207">
    <property type="entry name" value="Sig_transdc_His_kin_Hpt_dom"/>
</dbReference>
<dbReference type="SMART" id="SM00387">
    <property type="entry name" value="HATPase_c"/>
    <property type="match status" value="1"/>
</dbReference>
<dbReference type="PROSITE" id="PS50894">
    <property type="entry name" value="HPT"/>
    <property type="match status" value="1"/>
</dbReference>
<dbReference type="EC" id="2.7.13.3" evidence="3"/>
<evidence type="ECO:0000256" key="18">
    <source>
        <dbReference type="PROSITE-ProRule" id="PRU00110"/>
    </source>
</evidence>
<evidence type="ECO:0000313" key="25">
    <source>
        <dbReference type="EMBL" id="TVO58014.1"/>
    </source>
</evidence>
<evidence type="ECO:0000256" key="4">
    <source>
        <dbReference type="ARBA" id="ARBA00022475"/>
    </source>
</evidence>
<comment type="subunit">
    <text evidence="15">At low DSF concentrations, interacts with RpfF.</text>
</comment>
<keyword evidence="4" id="KW-1003">Cell membrane</keyword>
<evidence type="ECO:0000256" key="14">
    <source>
        <dbReference type="ARBA" id="ARBA00058004"/>
    </source>
</evidence>
<keyword evidence="10" id="KW-0067">ATP-binding</keyword>
<dbReference type="Pfam" id="PF00512">
    <property type="entry name" value="HisKA"/>
    <property type="match status" value="1"/>
</dbReference>
<keyword evidence="5 19" id="KW-0597">Phosphoprotein</keyword>
<dbReference type="InterPro" id="IPR004358">
    <property type="entry name" value="Sig_transdc_His_kin-like_C"/>
</dbReference>
<evidence type="ECO:0000259" key="22">
    <source>
        <dbReference type="PROSITE" id="PS50112"/>
    </source>
</evidence>
<dbReference type="SUPFAM" id="SSF52172">
    <property type="entry name" value="CheY-like"/>
    <property type="match status" value="2"/>
</dbReference>
<dbReference type="Pfam" id="PF01627">
    <property type="entry name" value="Hpt"/>
    <property type="match status" value="1"/>
</dbReference>
<feature type="domain" description="HPt" evidence="24">
    <location>
        <begin position="760"/>
        <end position="857"/>
    </location>
</feature>
<dbReference type="AlphaFoldDB" id="A0A557QYM7"/>
<dbReference type="InterPro" id="IPR001789">
    <property type="entry name" value="Sig_transdc_resp-reg_receiver"/>
</dbReference>
<keyword evidence="13" id="KW-0472">Membrane</keyword>
<dbReference type="FunFam" id="3.30.565.10:FF:000010">
    <property type="entry name" value="Sensor histidine kinase RcsC"/>
    <property type="match status" value="1"/>
</dbReference>
<dbReference type="Gene3D" id="3.30.565.10">
    <property type="entry name" value="Histidine kinase-like ATPase, C-terminal domain"/>
    <property type="match status" value="1"/>
</dbReference>
<dbReference type="CDD" id="cd16922">
    <property type="entry name" value="HATPase_EvgS-ArcB-TorS-like"/>
    <property type="match status" value="1"/>
</dbReference>
<evidence type="ECO:0000259" key="23">
    <source>
        <dbReference type="PROSITE" id="PS50113"/>
    </source>
</evidence>
<evidence type="ECO:0000256" key="1">
    <source>
        <dbReference type="ARBA" id="ARBA00000085"/>
    </source>
</evidence>
<evidence type="ECO:0000256" key="2">
    <source>
        <dbReference type="ARBA" id="ARBA00004651"/>
    </source>
</evidence>
<dbReference type="InterPro" id="IPR035965">
    <property type="entry name" value="PAS-like_dom_sf"/>
</dbReference>
<feature type="modified residue" description="4-aspartylphosphate" evidence="19">
    <location>
        <position position="498"/>
    </location>
</feature>
<dbReference type="InterPro" id="IPR003594">
    <property type="entry name" value="HATPase_dom"/>
</dbReference>
<keyword evidence="8" id="KW-0547">Nucleotide-binding</keyword>
<sequence length="860" mass="93210">MASPAFQALLEEHLSLQSGETVDACLTRQGFSAEQVALLSAFMTACEKNCALSADRLAGAQERLGLALRNTDMGLWEWDLRTDAVQVDTSWQRMLGLDEDESVSGFPAFYSRMNADDVASFREAVLAHLRGEKHSFEITFRARDSKDDWRWLQGRGRAFEKGADGRWSRMLGTYRDVTQERIDEQALREARDAAEDANRAKSEFLANMSHEIRTPMNGIIGMTELALDTPLDSEQREYLNNVKASGDALLTILNDILDFSKIEAGKMGLEAIDFSMRSVVSDTAKTLALRAHQQGLELAYEIAPEVPSVLKGDPGRIRQILLNLVGNALKFTPRGQVMISVTRVERSGVGTTLAVSVKDSGIGIPQTKLASIFEAFSQADTSTTRKFGGTGLGLAICQRLVSLMGGVLSAQSEEGAGSEFRFTMCLPEVAAATQPDASLMRGRRALIADRNLVLGQMLSKMLDRWGVRCEVVQTGDGMARALQVASDSGVPFDFVMADSGMASPGGFALAERLKGETVWLDRIVMMLTTHTQRKDLARCKDLGLSSRLIKPFSADEVCEVLSAALSGQSTVGEELFEFDPELTLTQLSHGRDDSRTILLVEDNPINQAVATKMLEKAGHRVTVAGNGQEAIEALEACEFDLILMDVQMPVMGGIEATQAIRAREARRSWAMAGQWKSLPIIAMTAHAMAGDRQRCLEAGMDDYVTKPIKPADLFAAIARVSGEADLETIDPDLSLLEMSTRSSGVSVMDLDQTRQLLDGDEGALKQLVDIFFADFPSSLQKLKTSAGAGDLTALAAIAHTVKGSVGVFGATPSLEAAEAVEHAAREGSIERAREALPGLLDALNQLGNALRRSVLARPAR</sequence>
<dbReference type="SMART" id="SM00091">
    <property type="entry name" value="PAS"/>
    <property type="match status" value="1"/>
</dbReference>
<dbReference type="Gene3D" id="1.20.120.160">
    <property type="entry name" value="HPT domain"/>
    <property type="match status" value="1"/>
</dbReference>
<dbReference type="InterPro" id="IPR036641">
    <property type="entry name" value="HPT_dom_sf"/>
</dbReference>
<dbReference type="InterPro" id="IPR011006">
    <property type="entry name" value="CheY-like_superfamily"/>
</dbReference>
<gene>
    <name evidence="25" type="ORF">FHP91_06315</name>
</gene>
<accession>A0A557QYM7</accession>
<evidence type="ECO:0000256" key="8">
    <source>
        <dbReference type="ARBA" id="ARBA00022741"/>
    </source>
</evidence>
<dbReference type="PROSITE" id="PS50110">
    <property type="entry name" value="RESPONSE_REGULATORY"/>
    <property type="match status" value="2"/>
</dbReference>
<dbReference type="OrthoDB" id="8552871at2"/>
<evidence type="ECO:0000256" key="3">
    <source>
        <dbReference type="ARBA" id="ARBA00012438"/>
    </source>
</evidence>
<dbReference type="InterPro" id="IPR036097">
    <property type="entry name" value="HisK_dim/P_sf"/>
</dbReference>
<evidence type="ECO:0000259" key="20">
    <source>
        <dbReference type="PROSITE" id="PS50109"/>
    </source>
</evidence>
<evidence type="ECO:0000256" key="6">
    <source>
        <dbReference type="ARBA" id="ARBA00022679"/>
    </source>
</evidence>
<keyword evidence="7" id="KW-0812">Transmembrane</keyword>
<feature type="modified residue" description="4-aspartylphosphate" evidence="19">
    <location>
        <position position="645"/>
    </location>
</feature>
<dbReference type="Pfam" id="PF02518">
    <property type="entry name" value="HATPase_c"/>
    <property type="match status" value="1"/>
</dbReference>
<comment type="catalytic activity">
    <reaction evidence="1">
        <text>ATP + protein L-histidine = ADP + protein N-phospho-L-histidine.</text>
        <dbReference type="EC" id="2.7.13.3"/>
    </reaction>
</comment>
<dbReference type="Pfam" id="PF08447">
    <property type="entry name" value="PAS_3"/>
    <property type="match status" value="1"/>
</dbReference>
<keyword evidence="26" id="KW-1185">Reference proteome</keyword>
<feature type="domain" description="PAS" evidence="22">
    <location>
        <begin position="60"/>
        <end position="132"/>
    </location>
</feature>